<gene>
    <name evidence="1" type="ORF">ENU14_02725</name>
</gene>
<proteinExistence type="predicted"/>
<dbReference type="AlphaFoldDB" id="A0A7C4HCR5"/>
<comment type="caution">
    <text evidence="1">The sequence shown here is derived from an EMBL/GenBank/DDBJ whole genome shotgun (WGS) entry which is preliminary data.</text>
</comment>
<reference evidence="1" key="1">
    <citation type="journal article" date="2020" name="mSystems">
        <title>Genome- and Community-Level Interaction Insights into Carbon Utilization and Element Cycling Functions of Hydrothermarchaeota in Hydrothermal Sediment.</title>
        <authorList>
            <person name="Zhou Z."/>
            <person name="Liu Y."/>
            <person name="Xu W."/>
            <person name="Pan J."/>
            <person name="Luo Z.H."/>
            <person name="Li M."/>
        </authorList>
    </citation>
    <scope>NUCLEOTIDE SEQUENCE [LARGE SCALE GENOMIC DNA]</scope>
    <source>
        <strain evidence="1">SpSt-642</strain>
    </source>
</reference>
<organism evidence="1">
    <name type="scientific">Staphylothermus marinus</name>
    <dbReference type="NCBI Taxonomy" id="2280"/>
    <lineage>
        <taxon>Archaea</taxon>
        <taxon>Thermoproteota</taxon>
        <taxon>Thermoprotei</taxon>
        <taxon>Desulfurococcales</taxon>
        <taxon>Desulfurococcaceae</taxon>
        <taxon>Staphylothermus</taxon>
    </lineage>
</organism>
<protein>
    <submittedName>
        <fullName evidence="1">Uncharacterized protein</fullName>
    </submittedName>
</protein>
<dbReference type="EMBL" id="DTBJ01000020">
    <property type="protein sequence ID" value="HGM58487.1"/>
    <property type="molecule type" value="Genomic_DNA"/>
</dbReference>
<sequence length="99" mass="11565">MNNIFLKNELVKYIIRKALDLPVDNIELKNIVGSTSYQLMIQIINNISTKLVVQKENHLRCGLCNKGPFTKRGLYLHLNRVHFNNILEEIDKRIRETTS</sequence>
<accession>A0A7C4HCR5</accession>
<name>A0A7C4HCR5_STAMA</name>
<evidence type="ECO:0000313" key="1">
    <source>
        <dbReference type="EMBL" id="HGM58487.1"/>
    </source>
</evidence>